<dbReference type="RefSeq" id="WP_066100346.1">
    <property type="nucleotide sequence ID" value="NZ_CP016027.1"/>
</dbReference>
<comment type="subcellular location">
    <subcellularLocation>
        <location evidence="1">Cell membrane</location>
        <topology evidence="1">Multi-pass membrane protein</topology>
    </subcellularLocation>
</comment>
<feature type="transmembrane region" description="Helical" evidence="6">
    <location>
        <begin position="74"/>
        <end position="95"/>
    </location>
</feature>
<dbReference type="InterPro" id="IPR005598">
    <property type="entry name" value="ATP_synth_I"/>
</dbReference>
<feature type="transmembrane region" description="Helical" evidence="6">
    <location>
        <begin position="36"/>
        <end position="53"/>
    </location>
</feature>
<evidence type="ECO:0000313" key="8">
    <source>
        <dbReference type="Proteomes" id="UP000078596"/>
    </source>
</evidence>
<keyword evidence="5 6" id="KW-0472">Membrane</keyword>
<feature type="transmembrane region" description="Helical" evidence="6">
    <location>
        <begin position="101"/>
        <end position="119"/>
    </location>
</feature>
<dbReference type="EMBL" id="CP016027">
    <property type="protein sequence ID" value="ANJ67452.1"/>
    <property type="molecule type" value="Genomic_DNA"/>
</dbReference>
<evidence type="ECO:0000256" key="1">
    <source>
        <dbReference type="ARBA" id="ARBA00004651"/>
    </source>
</evidence>
<gene>
    <name evidence="7" type="ORF">A9404_08695</name>
</gene>
<evidence type="ECO:0000256" key="4">
    <source>
        <dbReference type="ARBA" id="ARBA00022989"/>
    </source>
</evidence>
<dbReference type="KEGG" id="haz:A9404_08695"/>
<organism evidence="7 8">
    <name type="scientific">Halothiobacillus diazotrophicus</name>
    <dbReference type="NCBI Taxonomy" id="1860122"/>
    <lineage>
        <taxon>Bacteria</taxon>
        <taxon>Pseudomonadati</taxon>
        <taxon>Pseudomonadota</taxon>
        <taxon>Gammaproteobacteria</taxon>
        <taxon>Chromatiales</taxon>
        <taxon>Halothiobacillaceae</taxon>
        <taxon>Halothiobacillus</taxon>
    </lineage>
</organism>
<evidence type="ECO:0000256" key="3">
    <source>
        <dbReference type="ARBA" id="ARBA00022692"/>
    </source>
</evidence>
<name>A0A191ZHX2_9GAMM</name>
<dbReference type="GO" id="GO:0005886">
    <property type="term" value="C:plasma membrane"/>
    <property type="evidence" value="ECO:0007669"/>
    <property type="project" value="UniProtKB-SubCell"/>
</dbReference>
<dbReference type="STRING" id="1860122.A9404_08695"/>
<keyword evidence="4 6" id="KW-1133">Transmembrane helix</keyword>
<sequence length="136" mass="14335">MSDGIARRARRVLVVQAIAAALLVPALYIWRGPDAALGGLGGSIIAVVLMLMLRYTMQRATDLAVESPSASMNIMYFGAALRFVTLLILFGLALGWLKLPALYTVGGFVGLMVVGVLATRGADSGRPASKTDLNLD</sequence>
<dbReference type="Pfam" id="PF03899">
    <property type="entry name" value="ATP-synt_I"/>
    <property type="match status" value="1"/>
</dbReference>
<evidence type="ECO:0000256" key="5">
    <source>
        <dbReference type="ARBA" id="ARBA00023136"/>
    </source>
</evidence>
<protein>
    <recommendedName>
        <fullName evidence="9">ATP synthase subunit I</fullName>
    </recommendedName>
</protein>
<accession>A0A191ZHX2</accession>
<evidence type="ECO:0000313" key="7">
    <source>
        <dbReference type="EMBL" id="ANJ67452.1"/>
    </source>
</evidence>
<evidence type="ECO:0008006" key="9">
    <source>
        <dbReference type="Google" id="ProtNLM"/>
    </source>
</evidence>
<evidence type="ECO:0000256" key="6">
    <source>
        <dbReference type="SAM" id="Phobius"/>
    </source>
</evidence>
<feature type="transmembrane region" description="Helical" evidence="6">
    <location>
        <begin position="12"/>
        <end position="30"/>
    </location>
</feature>
<keyword evidence="3 6" id="KW-0812">Transmembrane</keyword>
<dbReference type="Proteomes" id="UP000078596">
    <property type="component" value="Chromosome"/>
</dbReference>
<evidence type="ECO:0000256" key="2">
    <source>
        <dbReference type="ARBA" id="ARBA00022475"/>
    </source>
</evidence>
<reference evidence="7 8" key="1">
    <citation type="submission" date="2016-06" db="EMBL/GenBank/DDBJ databases">
        <title>Insight into the functional genes involving in sulfur oxidation in Pearl River water.</title>
        <authorList>
            <person name="Luo J."/>
            <person name="Tan X."/>
            <person name="Lin W."/>
        </authorList>
    </citation>
    <scope>NUCLEOTIDE SEQUENCE [LARGE SCALE GENOMIC DNA]</scope>
    <source>
        <strain evidence="7 8">LS2</strain>
    </source>
</reference>
<dbReference type="AlphaFoldDB" id="A0A191ZHX2"/>
<keyword evidence="8" id="KW-1185">Reference proteome</keyword>
<proteinExistence type="predicted"/>
<keyword evidence="2" id="KW-1003">Cell membrane</keyword>